<feature type="transmembrane region" description="Helical" evidence="1">
    <location>
        <begin position="128"/>
        <end position="152"/>
    </location>
</feature>
<keyword evidence="1" id="KW-1133">Transmembrane helix</keyword>
<protein>
    <recommendedName>
        <fullName evidence="4">Glycerophosphoryl diester phosphodiesterase membrane domain-containing protein</fullName>
    </recommendedName>
</protein>
<gene>
    <name evidence="2" type="ORF">EDC91_12837</name>
</gene>
<dbReference type="RefSeq" id="WP_133040021.1">
    <property type="nucleotide sequence ID" value="NZ_SLWF01000028.1"/>
</dbReference>
<dbReference type="OrthoDB" id="6257508at2"/>
<feature type="transmembrane region" description="Helical" evidence="1">
    <location>
        <begin position="100"/>
        <end position="122"/>
    </location>
</feature>
<evidence type="ECO:0000256" key="1">
    <source>
        <dbReference type="SAM" id="Phobius"/>
    </source>
</evidence>
<keyword evidence="1" id="KW-0812">Transmembrane</keyword>
<name>A0A4R2F601_9GAMM</name>
<proteinExistence type="predicted"/>
<feature type="transmembrane region" description="Helical" evidence="1">
    <location>
        <begin position="59"/>
        <end position="79"/>
    </location>
</feature>
<keyword evidence="3" id="KW-1185">Reference proteome</keyword>
<dbReference type="EMBL" id="SLWF01000028">
    <property type="protein sequence ID" value="TCN80977.1"/>
    <property type="molecule type" value="Genomic_DNA"/>
</dbReference>
<keyword evidence="1" id="KW-0472">Membrane</keyword>
<evidence type="ECO:0008006" key="4">
    <source>
        <dbReference type="Google" id="ProtNLM"/>
    </source>
</evidence>
<feature type="transmembrane region" description="Helical" evidence="1">
    <location>
        <begin position="21"/>
        <end position="39"/>
    </location>
</feature>
<organism evidence="2 3">
    <name type="scientific">Shewanella fodinae</name>
    <dbReference type="NCBI Taxonomy" id="552357"/>
    <lineage>
        <taxon>Bacteria</taxon>
        <taxon>Pseudomonadati</taxon>
        <taxon>Pseudomonadota</taxon>
        <taxon>Gammaproteobacteria</taxon>
        <taxon>Alteromonadales</taxon>
        <taxon>Shewanellaceae</taxon>
        <taxon>Shewanella</taxon>
    </lineage>
</organism>
<evidence type="ECO:0000313" key="3">
    <source>
        <dbReference type="Proteomes" id="UP000294832"/>
    </source>
</evidence>
<dbReference type="Proteomes" id="UP000294832">
    <property type="component" value="Unassembled WGS sequence"/>
</dbReference>
<feature type="transmembrane region" description="Helical" evidence="1">
    <location>
        <begin position="173"/>
        <end position="196"/>
    </location>
</feature>
<reference evidence="2 3" key="1">
    <citation type="submission" date="2019-03" db="EMBL/GenBank/DDBJ databases">
        <title>Freshwater and sediment microbial communities from various areas in North America, analyzing microbe dynamics in response to fracking.</title>
        <authorList>
            <person name="Lamendella R."/>
        </authorList>
    </citation>
    <scope>NUCLEOTIDE SEQUENCE [LARGE SCALE GENOMIC DNA]</scope>
    <source>
        <strain evidence="2 3">74A</strain>
    </source>
</reference>
<accession>A0A4R2F601</accession>
<comment type="caution">
    <text evidence="2">The sequence shown here is derived from an EMBL/GenBank/DDBJ whole genome shotgun (WGS) entry which is preliminary data.</text>
</comment>
<evidence type="ECO:0000313" key="2">
    <source>
        <dbReference type="EMBL" id="TCN80977.1"/>
    </source>
</evidence>
<feature type="transmembrane region" description="Helical" evidence="1">
    <location>
        <begin position="202"/>
        <end position="226"/>
    </location>
</feature>
<dbReference type="AlphaFoldDB" id="A0A4R2F601"/>
<sequence>MSLSAILSEAFYFFRNHLLQLAALALPILLVQVGIQLWLGAEFAAMDPKAPQIGTPHVLAALLLFLVFSLLIASLTLFMELRTEGYQPSILSVLKDSLPFLPWLMVAGIFSGMAIAAPVVILSTLGPLGVIGLGISLYLFARLSYVNFMVVVERLSPLQAIKASFVFSQHVTGRTLLVLLLYFPLVLLGSVISASVEHAPVILRLVVESITGFISLYVNVALFRLYRVSRQPA</sequence>